<dbReference type="AlphaFoldDB" id="A0A1V6MMD4"/>
<reference evidence="1 2" key="2">
    <citation type="submission" date="2017-02" db="EMBL/GenBank/DDBJ databases">
        <title>Draft genome sequence of Streptomyces phaeoluteigriseus type strain DSM41896.</title>
        <authorList>
            <person name="Salih T.S."/>
            <person name="Algora Gallardo L."/>
            <person name="Melo Santos T."/>
            <person name="Filgueira Martinez S."/>
            <person name="Herron P.R."/>
        </authorList>
    </citation>
    <scope>NUCLEOTIDE SEQUENCE [LARGE SCALE GENOMIC DNA]</scope>
    <source>
        <strain evidence="1 2">DSM 41896</strain>
    </source>
</reference>
<protein>
    <submittedName>
        <fullName evidence="1">Uncharacterized protein</fullName>
    </submittedName>
</protein>
<comment type="caution">
    <text evidence="1">The sequence shown here is derived from an EMBL/GenBank/DDBJ whole genome shotgun (WGS) entry which is preliminary data.</text>
</comment>
<dbReference type="RefSeq" id="WP_073495970.1">
    <property type="nucleotide sequence ID" value="NZ_MPOH02000017.1"/>
</dbReference>
<organism evidence="1 2">
    <name type="scientific">Streptomyces phaeoluteigriseus</name>
    <dbReference type="NCBI Taxonomy" id="114686"/>
    <lineage>
        <taxon>Bacteria</taxon>
        <taxon>Bacillati</taxon>
        <taxon>Actinomycetota</taxon>
        <taxon>Actinomycetes</taxon>
        <taxon>Kitasatosporales</taxon>
        <taxon>Streptomycetaceae</taxon>
        <taxon>Streptomyces</taxon>
        <taxon>Streptomyces aurantiacus group</taxon>
    </lineage>
</organism>
<accession>A0A1V6MMD4</accession>
<dbReference type="EMBL" id="MPOH02000017">
    <property type="protein sequence ID" value="OQD53467.1"/>
    <property type="molecule type" value="Genomic_DNA"/>
</dbReference>
<sequence length="81" mass="8638">MSAQIFPSIGNAVGAWWSLVRLSVPADTVSGGNEDLVCFDGQAFRMVAHELPAAPRSPAGLCDPLVTWAVTSPRWGQVSRK</sequence>
<evidence type="ECO:0000313" key="2">
    <source>
        <dbReference type="Proteomes" id="UP000184286"/>
    </source>
</evidence>
<reference evidence="2" key="1">
    <citation type="submission" date="2016-11" db="EMBL/GenBank/DDBJ databases">
        <authorList>
            <person name="Schniete J.K."/>
            <person name="Salih T."/>
            <person name="Algora Gallardo L."/>
            <person name="Martinez Fernandez S."/>
            <person name="Herron P.R."/>
        </authorList>
    </citation>
    <scope>NUCLEOTIDE SEQUENCE [LARGE SCALE GENOMIC DNA]</scope>
    <source>
        <strain evidence="2">DSM 41896</strain>
    </source>
</reference>
<evidence type="ECO:0000313" key="1">
    <source>
        <dbReference type="EMBL" id="OQD53467.1"/>
    </source>
</evidence>
<gene>
    <name evidence="1" type="ORF">BM536_028940</name>
</gene>
<dbReference type="Proteomes" id="UP000184286">
    <property type="component" value="Unassembled WGS sequence"/>
</dbReference>
<name>A0A1V6MMD4_9ACTN</name>
<proteinExistence type="predicted"/>